<dbReference type="InterPro" id="IPR050109">
    <property type="entry name" value="HTH-type_TetR-like_transc_reg"/>
</dbReference>
<dbReference type="PATRIC" id="fig|42256.3.peg.2275"/>
<dbReference type="HOGENOM" id="CLU_069356_24_2_11"/>
<dbReference type="KEGG" id="rrd:RradSPS_2234"/>
<evidence type="ECO:0000313" key="7">
    <source>
        <dbReference type="EMBL" id="MDX5894920.1"/>
    </source>
</evidence>
<dbReference type="Proteomes" id="UP000025229">
    <property type="component" value="Chromosome"/>
</dbReference>
<keyword evidence="2 4" id="KW-0238">DNA-binding</keyword>
<dbReference type="EMBL" id="CP007514">
    <property type="protein sequence ID" value="AHY47517.1"/>
    <property type="molecule type" value="Genomic_DNA"/>
</dbReference>
<dbReference type="RefSeq" id="WP_038682741.1">
    <property type="nucleotide sequence ID" value="NZ_CP007514.1"/>
</dbReference>
<sequence length="208" mass="23756">MAESRRSQEERREATRRALLRAGRELFAERGYYEASQEEIASRAGLTRGALYHHFEGGKRGLFREVVVQMQEEIEAEILAVARERYERTGDAFEAYLASFEAYLEACLREDVKVVLMKDGASVLGWKEWYEIDAGYGLAQTEAGLGRLMELGVMEQQPVRPLARLMYGASLEAAMYVVDAEEPESAKREVVRLTRKLLEGLLVREEQR</sequence>
<dbReference type="PROSITE" id="PS50977">
    <property type="entry name" value="HTH_TETR_2"/>
    <property type="match status" value="1"/>
</dbReference>
<evidence type="ECO:0000313" key="8">
    <source>
        <dbReference type="Proteomes" id="UP000025229"/>
    </source>
</evidence>
<dbReference type="InterPro" id="IPR001647">
    <property type="entry name" value="HTH_TetR"/>
</dbReference>
<keyword evidence="8" id="KW-1185">Reference proteome</keyword>
<dbReference type="PANTHER" id="PTHR30055:SF234">
    <property type="entry name" value="HTH-TYPE TRANSCRIPTIONAL REGULATOR BETI"/>
    <property type="match status" value="1"/>
</dbReference>
<dbReference type="EMBL" id="JAWXXX010000001">
    <property type="protein sequence ID" value="MDX5894920.1"/>
    <property type="molecule type" value="Genomic_DNA"/>
</dbReference>
<evidence type="ECO:0000313" key="6">
    <source>
        <dbReference type="EMBL" id="AHY47517.1"/>
    </source>
</evidence>
<accession>A0A023X4Y2</accession>
<evidence type="ECO:0000256" key="4">
    <source>
        <dbReference type="PROSITE-ProRule" id="PRU00335"/>
    </source>
</evidence>
<feature type="DNA-binding region" description="H-T-H motif" evidence="4">
    <location>
        <begin position="36"/>
        <end position="55"/>
    </location>
</feature>
<protein>
    <submittedName>
        <fullName evidence="6">Bacterial regulatory protein, tetR family</fullName>
    </submittedName>
    <submittedName>
        <fullName evidence="7">Helix-turn-helix domain-containing protein</fullName>
    </submittedName>
</protein>
<dbReference type="Proteomes" id="UP001281130">
    <property type="component" value="Unassembled WGS sequence"/>
</dbReference>
<reference evidence="7" key="2">
    <citation type="submission" date="2023-11" db="EMBL/GenBank/DDBJ databases">
        <title>MicrobeMod: A computational toolkit for identifying prokaryotic methylation and restriction-modification with nanopore sequencing.</title>
        <authorList>
            <person name="Crits-Christoph A."/>
            <person name="Kang S.C."/>
            <person name="Lee H."/>
            <person name="Ostrov N."/>
        </authorList>
    </citation>
    <scope>NUCLEOTIDE SEQUENCE</scope>
    <source>
        <strain evidence="7">ATCC 51242</strain>
    </source>
</reference>
<evidence type="ECO:0000259" key="5">
    <source>
        <dbReference type="PROSITE" id="PS50977"/>
    </source>
</evidence>
<dbReference type="Pfam" id="PF00440">
    <property type="entry name" value="TetR_N"/>
    <property type="match status" value="1"/>
</dbReference>
<dbReference type="eggNOG" id="COG1309">
    <property type="taxonomic scope" value="Bacteria"/>
</dbReference>
<dbReference type="PRINTS" id="PR00455">
    <property type="entry name" value="HTHTETR"/>
</dbReference>
<evidence type="ECO:0000256" key="2">
    <source>
        <dbReference type="ARBA" id="ARBA00023125"/>
    </source>
</evidence>
<name>A0A023X4Y2_RUBRA</name>
<dbReference type="SUPFAM" id="SSF46689">
    <property type="entry name" value="Homeodomain-like"/>
    <property type="match status" value="1"/>
</dbReference>
<organism evidence="6 8">
    <name type="scientific">Rubrobacter radiotolerans</name>
    <name type="common">Arthrobacter radiotolerans</name>
    <dbReference type="NCBI Taxonomy" id="42256"/>
    <lineage>
        <taxon>Bacteria</taxon>
        <taxon>Bacillati</taxon>
        <taxon>Actinomycetota</taxon>
        <taxon>Rubrobacteria</taxon>
        <taxon>Rubrobacterales</taxon>
        <taxon>Rubrobacteraceae</taxon>
        <taxon>Rubrobacter</taxon>
    </lineage>
</organism>
<dbReference type="PANTHER" id="PTHR30055">
    <property type="entry name" value="HTH-TYPE TRANSCRIPTIONAL REGULATOR RUTR"/>
    <property type="match status" value="1"/>
</dbReference>
<dbReference type="AlphaFoldDB" id="A0A023X4Y2"/>
<reference evidence="6 8" key="1">
    <citation type="submission" date="2014-03" db="EMBL/GenBank/DDBJ databases">
        <title>Complete genome sequence of the Radio-Resistant Rubrobacter radiotolerans RSPS-4.</title>
        <authorList>
            <person name="Egas C.C."/>
            <person name="Barroso C.C."/>
            <person name="Froufe H.J.C."/>
            <person name="Pacheco J.J."/>
            <person name="Albuquerque L.L."/>
            <person name="da Costa M.M.S."/>
        </authorList>
    </citation>
    <scope>NUCLEOTIDE SEQUENCE [LARGE SCALE GENOMIC DNA]</scope>
    <source>
        <strain evidence="6 8">RSPS-4</strain>
    </source>
</reference>
<dbReference type="Pfam" id="PF21351">
    <property type="entry name" value="TetR_C_41"/>
    <property type="match status" value="1"/>
</dbReference>
<dbReference type="GO" id="GO:0003700">
    <property type="term" value="F:DNA-binding transcription factor activity"/>
    <property type="evidence" value="ECO:0007669"/>
    <property type="project" value="TreeGrafter"/>
</dbReference>
<gene>
    <name evidence="6" type="ORF">RradSPS_2234</name>
    <name evidence="7" type="ORF">SIL72_12905</name>
</gene>
<evidence type="ECO:0000256" key="3">
    <source>
        <dbReference type="ARBA" id="ARBA00023163"/>
    </source>
</evidence>
<keyword evidence="1" id="KW-0805">Transcription regulation</keyword>
<dbReference type="GO" id="GO:0000976">
    <property type="term" value="F:transcription cis-regulatory region binding"/>
    <property type="evidence" value="ECO:0007669"/>
    <property type="project" value="TreeGrafter"/>
</dbReference>
<dbReference type="InterPro" id="IPR009057">
    <property type="entry name" value="Homeodomain-like_sf"/>
</dbReference>
<dbReference type="Gene3D" id="1.10.357.10">
    <property type="entry name" value="Tetracycline Repressor, domain 2"/>
    <property type="match status" value="1"/>
</dbReference>
<keyword evidence="3" id="KW-0804">Transcription</keyword>
<feature type="domain" description="HTH tetR-type" evidence="5">
    <location>
        <begin position="13"/>
        <end position="73"/>
    </location>
</feature>
<dbReference type="STRING" id="42256.RradSPS_2234"/>
<proteinExistence type="predicted"/>
<dbReference type="InterPro" id="IPR049484">
    <property type="entry name" value="Rv0078-like_C"/>
</dbReference>
<evidence type="ECO:0000256" key="1">
    <source>
        <dbReference type="ARBA" id="ARBA00023015"/>
    </source>
</evidence>